<dbReference type="GO" id="GO:0003677">
    <property type="term" value="F:DNA binding"/>
    <property type="evidence" value="ECO:0007669"/>
    <property type="project" value="InterPro"/>
</dbReference>
<dbReference type="Proteomes" id="UP000095649">
    <property type="component" value="Unassembled WGS sequence"/>
</dbReference>
<name>A0A173R7N5_9FIRM</name>
<reference evidence="2 3" key="1">
    <citation type="submission" date="2015-09" db="EMBL/GenBank/DDBJ databases">
        <authorList>
            <consortium name="Pathogen Informatics"/>
        </authorList>
    </citation>
    <scope>NUCLEOTIDE SEQUENCE [LARGE SCALE GENOMIC DNA]</scope>
    <source>
        <strain evidence="2 3">2789STDY5834970</strain>
    </source>
</reference>
<dbReference type="AlphaFoldDB" id="A0A173R7N5"/>
<sequence length="74" mass="8552">MYQRIRDLREDRDLLQKDVAAYLKCTQVCYSNYETGKRDIPTEVLIQLACLYHTSTDYILGLTDNSAPPVPRKA</sequence>
<accession>A0A173R7N5</accession>
<dbReference type="Pfam" id="PF01381">
    <property type="entry name" value="HTH_3"/>
    <property type="match status" value="1"/>
</dbReference>
<evidence type="ECO:0000313" key="2">
    <source>
        <dbReference type="EMBL" id="CUM73893.1"/>
    </source>
</evidence>
<organism evidence="2 3">
    <name type="scientific">Faecalibacterium prausnitzii</name>
    <dbReference type="NCBI Taxonomy" id="853"/>
    <lineage>
        <taxon>Bacteria</taxon>
        <taxon>Bacillati</taxon>
        <taxon>Bacillota</taxon>
        <taxon>Clostridia</taxon>
        <taxon>Eubacteriales</taxon>
        <taxon>Oscillospiraceae</taxon>
        <taxon>Faecalibacterium</taxon>
    </lineage>
</organism>
<dbReference type="InterPro" id="IPR001387">
    <property type="entry name" value="Cro/C1-type_HTH"/>
</dbReference>
<dbReference type="RefSeq" id="WP_055184716.1">
    <property type="nucleotide sequence ID" value="NZ_CYXN01000001.1"/>
</dbReference>
<dbReference type="Gene3D" id="1.10.260.40">
    <property type="entry name" value="lambda repressor-like DNA-binding domains"/>
    <property type="match status" value="1"/>
</dbReference>
<gene>
    <name evidence="2" type="primary">immR_1</name>
    <name evidence="2" type="ORF">ERS852582_00322</name>
</gene>
<protein>
    <submittedName>
        <fullName evidence="2">HTH-type transcriptional regulator immR</fullName>
    </submittedName>
</protein>
<proteinExistence type="predicted"/>
<evidence type="ECO:0000313" key="3">
    <source>
        <dbReference type="Proteomes" id="UP000095649"/>
    </source>
</evidence>
<dbReference type="CDD" id="cd00093">
    <property type="entry name" value="HTH_XRE"/>
    <property type="match status" value="1"/>
</dbReference>
<dbReference type="SUPFAM" id="SSF47413">
    <property type="entry name" value="lambda repressor-like DNA-binding domains"/>
    <property type="match status" value="1"/>
</dbReference>
<dbReference type="PROSITE" id="PS50943">
    <property type="entry name" value="HTH_CROC1"/>
    <property type="match status" value="1"/>
</dbReference>
<feature type="domain" description="HTH cro/C1-type" evidence="1">
    <location>
        <begin position="5"/>
        <end position="59"/>
    </location>
</feature>
<evidence type="ECO:0000259" key="1">
    <source>
        <dbReference type="PROSITE" id="PS50943"/>
    </source>
</evidence>
<dbReference type="SMART" id="SM00530">
    <property type="entry name" value="HTH_XRE"/>
    <property type="match status" value="1"/>
</dbReference>
<dbReference type="InterPro" id="IPR010982">
    <property type="entry name" value="Lambda_DNA-bd_dom_sf"/>
</dbReference>
<dbReference type="OrthoDB" id="2064916at2"/>
<dbReference type="EMBL" id="CYXN01000001">
    <property type="protein sequence ID" value="CUM73893.1"/>
    <property type="molecule type" value="Genomic_DNA"/>
</dbReference>